<keyword evidence="2" id="KW-0812">Transmembrane</keyword>
<evidence type="ECO:0000256" key="2">
    <source>
        <dbReference type="SAM" id="Phobius"/>
    </source>
</evidence>
<protein>
    <submittedName>
        <fullName evidence="3">Tetratricopeptide repeat protein</fullName>
    </submittedName>
</protein>
<dbReference type="SUPFAM" id="SSF48452">
    <property type="entry name" value="TPR-like"/>
    <property type="match status" value="1"/>
</dbReference>
<evidence type="ECO:0000256" key="1">
    <source>
        <dbReference type="SAM" id="MobiDB-lite"/>
    </source>
</evidence>
<dbReference type="InterPro" id="IPR019734">
    <property type="entry name" value="TPR_rpt"/>
</dbReference>
<feature type="compositionally biased region" description="Basic and acidic residues" evidence="1">
    <location>
        <begin position="191"/>
        <end position="200"/>
    </location>
</feature>
<comment type="caution">
    <text evidence="3">The sequence shown here is derived from an EMBL/GenBank/DDBJ whole genome shotgun (WGS) entry which is preliminary data.</text>
</comment>
<gene>
    <name evidence="3" type="ORF">ACFPO9_02345</name>
</gene>
<name>A0ABW0RRN9_9BURK</name>
<dbReference type="Pfam" id="PF14559">
    <property type="entry name" value="TPR_19"/>
    <property type="match status" value="1"/>
</dbReference>
<feature type="region of interest" description="Disordered" evidence="1">
    <location>
        <begin position="134"/>
        <end position="167"/>
    </location>
</feature>
<reference evidence="4" key="1">
    <citation type="journal article" date="2019" name="Int. J. Syst. Evol. Microbiol.">
        <title>The Global Catalogue of Microorganisms (GCM) 10K type strain sequencing project: providing services to taxonomists for standard genome sequencing and annotation.</title>
        <authorList>
            <consortium name="The Broad Institute Genomics Platform"/>
            <consortium name="The Broad Institute Genome Sequencing Center for Infectious Disease"/>
            <person name="Wu L."/>
            <person name="Ma J."/>
        </authorList>
    </citation>
    <scope>NUCLEOTIDE SEQUENCE [LARGE SCALE GENOMIC DNA]</scope>
    <source>
        <strain evidence="4">CGMCC 4.5798</strain>
    </source>
</reference>
<dbReference type="RefSeq" id="WP_379766467.1">
    <property type="nucleotide sequence ID" value="NZ_JBHSMZ010000001.1"/>
</dbReference>
<dbReference type="InterPro" id="IPR011990">
    <property type="entry name" value="TPR-like_helical_dom_sf"/>
</dbReference>
<dbReference type="EMBL" id="JBHSMZ010000001">
    <property type="protein sequence ID" value="MFC5547353.1"/>
    <property type="molecule type" value="Genomic_DNA"/>
</dbReference>
<proteinExistence type="predicted"/>
<sequence>MSLINKMLQDLDARGTPGAEAFPSQIRPVAPARERLADRFERRTVVLAAGGAFTVCAAAALAWYGWGHHQQGRGAARPAAMAAPAAVRAPAAAPAPVAEAPAPVREQAGDSFDAPPLTEAPVRALPKVRQAEMEGLAGKGTAQPAAPKRVAGYAPDSEQARAARQATMAELQSRMKVPNLRPAAAAHPAKAAKETKESKRQAKRRKLAEERELKAARRANAVAEARADAAAAKGKRSAGTGASGAQGRQESGAQRAEGEYRHALNALQDGRMTEAMAALEHALKLDPAHEAARQTLVGLLIEAKRSDEAIRHLQTALALDARQPALAMLLARLQIERGASGVDTLTRTLPYAGTNADYRAFLAGALQREQRHREAAEQYQAALRSSPGNGVWWMGLGMSLQAEKRNAEALEAFQRARASGSLSAELTAFVERRLQQLAR</sequence>
<feature type="transmembrane region" description="Helical" evidence="2">
    <location>
        <begin position="45"/>
        <end position="66"/>
    </location>
</feature>
<evidence type="ECO:0000313" key="4">
    <source>
        <dbReference type="Proteomes" id="UP001596086"/>
    </source>
</evidence>
<organism evidence="3 4">
    <name type="scientific">Massilia aerilata</name>
    <dbReference type="NCBI Taxonomy" id="453817"/>
    <lineage>
        <taxon>Bacteria</taxon>
        <taxon>Pseudomonadati</taxon>
        <taxon>Pseudomonadota</taxon>
        <taxon>Betaproteobacteria</taxon>
        <taxon>Burkholderiales</taxon>
        <taxon>Oxalobacteraceae</taxon>
        <taxon>Telluria group</taxon>
        <taxon>Massilia</taxon>
    </lineage>
</organism>
<accession>A0ABW0RRN9</accession>
<feature type="region of interest" description="Disordered" evidence="1">
    <location>
        <begin position="227"/>
        <end position="257"/>
    </location>
</feature>
<feature type="compositionally biased region" description="Low complexity" evidence="1">
    <location>
        <begin position="227"/>
        <end position="245"/>
    </location>
</feature>
<dbReference type="Gene3D" id="1.25.40.10">
    <property type="entry name" value="Tetratricopeptide repeat domain"/>
    <property type="match status" value="2"/>
</dbReference>
<keyword evidence="2" id="KW-0472">Membrane</keyword>
<keyword evidence="2" id="KW-1133">Transmembrane helix</keyword>
<keyword evidence="4" id="KW-1185">Reference proteome</keyword>
<evidence type="ECO:0000313" key="3">
    <source>
        <dbReference type="EMBL" id="MFC5547353.1"/>
    </source>
</evidence>
<feature type="region of interest" description="Disordered" evidence="1">
    <location>
        <begin position="182"/>
        <end position="208"/>
    </location>
</feature>
<dbReference type="Proteomes" id="UP001596086">
    <property type="component" value="Unassembled WGS sequence"/>
</dbReference>
<dbReference type="SMART" id="SM00028">
    <property type="entry name" value="TPR"/>
    <property type="match status" value="3"/>
</dbReference>